<reference evidence="1" key="1">
    <citation type="submission" date="2023-10" db="EMBL/GenBank/DDBJ databases">
        <title>Comparative Genomic Analysis of Tomato Bacterial Spot Xanthomonads Reveals A New Lineage of Xanthomonas euvesicatoria.</title>
        <authorList>
            <person name="Huang C.-J."/>
            <person name="Wu T.-L."/>
            <person name="Wu Y.-L."/>
            <person name="Wang R.-S."/>
            <person name="Lin Y.-C."/>
        </authorList>
    </citation>
    <scope>NUCLEOTIDE SEQUENCE</scope>
    <source>
        <strain evidence="1">T0319-01</strain>
    </source>
</reference>
<dbReference type="EMBL" id="CP137539">
    <property type="protein sequence ID" value="WOP57021.1"/>
    <property type="molecule type" value="Genomic_DNA"/>
</dbReference>
<evidence type="ECO:0000313" key="1">
    <source>
        <dbReference type="EMBL" id="WOP57021.1"/>
    </source>
</evidence>
<proteinExistence type="predicted"/>
<evidence type="ECO:0000313" key="2">
    <source>
        <dbReference type="Proteomes" id="UP001304429"/>
    </source>
</evidence>
<protein>
    <submittedName>
        <fullName evidence="1">Uncharacterized protein</fullName>
    </submittedName>
</protein>
<name>A0AAX4FKH1_XANEU</name>
<sequence length="86" mass="10049">MELPDNTDVARDQAPKRYVPGTGGAWSCAYKNCRLNKTVIRNIAKDIQRPGIYSSWCARQCRGVYRTLFHVSRYGYRLLVERRRKP</sequence>
<gene>
    <name evidence="1" type="ORF">R5577_02125</name>
</gene>
<organism evidence="1 2">
    <name type="scientific">Xanthomonas euvesicatoria</name>
    <dbReference type="NCBI Taxonomy" id="456327"/>
    <lineage>
        <taxon>Bacteria</taxon>
        <taxon>Pseudomonadati</taxon>
        <taxon>Pseudomonadota</taxon>
        <taxon>Gammaproteobacteria</taxon>
        <taxon>Lysobacterales</taxon>
        <taxon>Lysobacteraceae</taxon>
        <taxon>Xanthomonas</taxon>
    </lineage>
</organism>
<accession>A0AAX4FKH1</accession>
<dbReference type="Proteomes" id="UP001304429">
    <property type="component" value="Chromosome"/>
</dbReference>
<dbReference type="AlphaFoldDB" id="A0AAX4FKH1"/>
<dbReference type="RefSeq" id="WP_139790281.1">
    <property type="nucleotide sequence ID" value="NZ_CP137532.1"/>
</dbReference>